<keyword evidence="2" id="KW-1185">Reference proteome</keyword>
<sequence>MNTKVAYGRSKDVLVIIEPHRIRAYCFPEADFMNEKLHLPLPGH</sequence>
<evidence type="ECO:0000313" key="1">
    <source>
        <dbReference type="EMBL" id="MFI9118067.1"/>
    </source>
</evidence>
<reference evidence="1 2" key="1">
    <citation type="submission" date="2024-10" db="EMBL/GenBank/DDBJ databases">
        <title>The Natural Products Discovery Center: Release of the First 8490 Sequenced Strains for Exploring Actinobacteria Biosynthetic Diversity.</title>
        <authorList>
            <person name="Kalkreuter E."/>
            <person name="Kautsar S.A."/>
            <person name="Yang D."/>
            <person name="Bader C.D."/>
            <person name="Teijaro C.N."/>
            <person name="Fluegel L."/>
            <person name="Davis C.M."/>
            <person name="Simpson J.R."/>
            <person name="Lauterbach L."/>
            <person name="Steele A.D."/>
            <person name="Gui C."/>
            <person name="Meng S."/>
            <person name="Li G."/>
            <person name="Viehrig K."/>
            <person name="Ye F."/>
            <person name="Su P."/>
            <person name="Kiefer A.F."/>
            <person name="Nichols A."/>
            <person name="Cepeda A.J."/>
            <person name="Yan W."/>
            <person name="Fan B."/>
            <person name="Jiang Y."/>
            <person name="Adhikari A."/>
            <person name="Zheng C.-J."/>
            <person name="Schuster L."/>
            <person name="Cowan T.M."/>
            <person name="Smanski M.J."/>
            <person name="Chevrette M.G."/>
            <person name="De Carvalho L.P.S."/>
            <person name="Shen B."/>
        </authorList>
    </citation>
    <scope>NUCLEOTIDE SEQUENCE [LARGE SCALE GENOMIC DNA]</scope>
    <source>
        <strain evidence="1 2">NPDC053346</strain>
    </source>
</reference>
<proteinExistence type="predicted"/>
<gene>
    <name evidence="1" type="ORF">ACIGW0_01465</name>
</gene>
<organism evidence="1 2">
    <name type="scientific">Streptomyces bikiniensis</name>
    <dbReference type="NCBI Taxonomy" id="1896"/>
    <lineage>
        <taxon>Bacteria</taxon>
        <taxon>Bacillati</taxon>
        <taxon>Actinomycetota</taxon>
        <taxon>Actinomycetes</taxon>
        <taxon>Kitasatosporales</taxon>
        <taxon>Streptomycetaceae</taxon>
        <taxon>Streptomyces</taxon>
    </lineage>
</organism>
<accession>A0ABW8CKK7</accession>
<dbReference type="Proteomes" id="UP001614391">
    <property type="component" value="Unassembled WGS sequence"/>
</dbReference>
<dbReference type="RefSeq" id="WP_399609707.1">
    <property type="nucleotide sequence ID" value="NZ_JBITYT010000001.1"/>
</dbReference>
<comment type="caution">
    <text evidence="1">The sequence shown here is derived from an EMBL/GenBank/DDBJ whole genome shotgun (WGS) entry which is preliminary data.</text>
</comment>
<protein>
    <submittedName>
        <fullName evidence="1">Uncharacterized protein</fullName>
    </submittedName>
</protein>
<dbReference type="EMBL" id="JBITYT010000001">
    <property type="protein sequence ID" value="MFI9118067.1"/>
    <property type="molecule type" value="Genomic_DNA"/>
</dbReference>
<name>A0ABW8CKK7_STRBI</name>
<evidence type="ECO:0000313" key="2">
    <source>
        <dbReference type="Proteomes" id="UP001614391"/>
    </source>
</evidence>